<proteinExistence type="predicted"/>
<dbReference type="VEuPathDB" id="FungiDB:I303_02357"/>
<reference evidence="3" key="2">
    <citation type="submission" date="2013-07" db="EMBL/GenBank/DDBJ databases">
        <authorList>
            <consortium name="The Broad Institute Genome Sequencing Platform"/>
            <person name="Cuomo C."/>
            <person name="Litvintseva A."/>
            <person name="Chen Y."/>
            <person name="Heitman J."/>
            <person name="Sun S."/>
            <person name="Springer D."/>
            <person name="Dromer F."/>
            <person name="Young S.K."/>
            <person name="Zeng Q."/>
            <person name="Gargeya S."/>
            <person name="Fitzgerald M."/>
            <person name="Abouelleil A."/>
            <person name="Alvarado L."/>
            <person name="Berlin A.M."/>
            <person name="Chapman S.B."/>
            <person name="Dewar J."/>
            <person name="Goldberg J."/>
            <person name="Griggs A."/>
            <person name="Gujja S."/>
            <person name="Hansen M."/>
            <person name="Howarth C."/>
            <person name="Imamovic A."/>
            <person name="Larimer J."/>
            <person name="McCowan C."/>
            <person name="Murphy C."/>
            <person name="Pearson M."/>
            <person name="Priest M."/>
            <person name="Roberts A."/>
            <person name="Saif S."/>
            <person name="Shea T."/>
            <person name="Sykes S."/>
            <person name="Wortman J."/>
            <person name="Nusbaum C."/>
            <person name="Birren B."/>
        </authorList>
    </citation>
    <scope>NUCLEOTIDE SEQUENCE</scope>
    <source>
        <strain evidence="3">CBS 10117</strain>
    </source>
</reference>
<reference evidence="3" key="3">
    <citation type="submission" date="2024-02" db="EMBL/GenBank/DDBJ databases">
        <title>Comparative genomics of Cryptococcus and Kwoniella reveals pathogenesis evolution and contrasting modes of karyotype evolution via chromosome fusion or intercentromeric recombination.</title>
        <authorList>
            <person name="Coelho M.A."/>
            <person name="David-Palma M."/>
            <person name="Shea T."/>
            <person name="Bowers K."/>
            <person name="McGinley-Smith S."/>
            <person name="Mohammad A.W."/>
            <person name="Gnirke A."/>
            <person name="Yurkov A.M."/>
            <person name="Nowrousian M."/>
            <person name="Sun S."/>
            <person name="Cuomo C.A."/>
            <person name="Heitman J."/>
        </authorList>
    </citation>
    <scope>NUCLEOTIDE SEQUENCE</scope>
    <source>
        <strain evidence="3">CBS 10117</strain>
    </source>
</reference>
<organism evidence="2">
    <name type="scientific">Kwoniella dejecticola CBS 10117</name>
    <dbReference type="NCBI Taxonomy" id="1296121"/>
    <lineage>
        <taxon>Eukaryota</taxon>
        <taxon>Fungi</taxon>
        <taxon>Dikarya</taxon>
        <taxon>Basidiomycota</taxon>
        <taxon>Agaricomycotina</taxon>
        <taxon>Tremellomycetes</taxon>
        <taxon>Tremellales</taxon>
        <taxon>Cryptococcaceae</taxon>
        <taxon>Kwoniella</taxon>
    </lineage>
</organism>
<dbReference type="Proteomes" id="UP000078595">
    <property type="component" value="Chromosome 2"/>
</dbReference>
<feature type="signal peptide" evidence="1">
    <location>
        <begin position="1"/>
        <end position="19"/>
    </location>
</feature>
<evidence type="ECO:0000313" key="2">
    <source>
        <dbReference type="EMBL" id="OBR88137.1"/>
    </source>
</evidence>
<gene>
    <name evidence="2" type="ORF">I303_02357</name>
    <name evidence="3" type="ORF">I303_101510</name>
</gene>
<protein>
    <submittedName>
        <fullName evidence="2">Uncharacterized protein</fullName>
    </submittedName>
</protein>
<dbReference type="EMBL" id="CP144531">
    <property type="protein sequence ID" value="WWC58965.1"/>
    <property type="molecule type" value="Genomic_DNA"/>
</dbReference>
<dbReference type="AlphaFoldDB" id="A0A1A6ADJ0"/>
<sequence>MLTVPLATALLSALIGANSASLLEKASDDSLYKRGSDGRVRNQVWVPENSKVIWHRGLPDEVVSQGNRFLEHSWDLKELEDARGTQDWLAKDSEWWVYAAMDSSEDDAIEPMWKLQCKNSISTRVNRSRLFQSELTYDTVTIIKPYEHGEWENIRDTAHFWCYEAECGNGKCGNLQKPTWTEDVYYQYVSGVITG</sequence>
<evidence type="ECO:0000256" key="1">
    <source>
        <dbReference type="SAM" id="SignalP"/>
    </source>
</evidence>
<reference evidence="2" key="1">
    <citation type="submission" date="2013-07" db="EMBL/GenBank/DDBJ databases">
        <title>The Genome Sequence of Cryptococcus dejecticola CBS10117.</title>
        <authorList>
            <consortium name="The Broad Institute Genome Sequencing Platform"/>
            <person name="Cuomo C."/>
            <person name="Litvintseva A."/>
            <person name="Chen Y."/>
            <person name="Heitman J."/>
            <person name="Sun S."/>
            <person name="Springer D."/>
            <person name="Dromer F."/>
            <person name="Young S.K."/>
            <person name="Zeng Q."/>
            <person name="Gargeya S."/>
            <person name="Fitzgerald M."/>
            <person name="Abouelleil A."/>
            <person name="Alvarado L."/>
            <person name="Berlin A.M."/>
            <person name="Chapman S.B."/>
            <person name="Dewar J."/>
            <person name="Goldberg J."/>
            <person name="Griggs A."/>
            <person name="Gujja S."/>
            <person name="Hansen M."/>
            <person name="Howarth C."/>
            <person name="Imamovic A."/>
            <person name="Larimer J."/>
            <person name="McCowan C."/>
            <person name="Murphy C."/>
            <person name="Pearson M."/>
            <person name="Priest M."/>
            <person name="Roberts A."/>
            <person name="Saif S."/>
            <person name="Shea T."/>
            <person name="Sykes S."/>
            <person name="Wortman J."/>
            <person name="Nusbaum C."/>
            <person name="Birren B."/>
        </authorList>
    </citation>
    <scope>NUCLEOTIDE SEQUENCE [LARGE SCALE GENOMIC DNA]</scope>
    <source>
        <strain evidence="2">CBS 10117</strain>
    </source>
</reference>
<dbReference type="RefSeq" id="XP_018265979.1">
    <property type="nucleotide sequence ID" value="XM_018405698.1"/>
</dbReference>
<dbReference type="GeneID" id="28966056"/>
<accession>A0A1A6ADJ0</accession>
<keyword evidence="4" id="KW-1185">Reference proteome</keyword>
<dbReference type="EMBL" id="KI894028">
    <property type="protein sequence ID" value="OBR88137.1"/>
    <property type="molecule type" value="Genomic_DNA"/>
</dbReference>
<evidence type="ECO:0000313" key="3">
    <source>
        <dbReference type="EMBL" id="WWC58965.1"/>
    </source>
</evidence>
<name>A0A1A6ADJ0_9TREE</name>
<keyword evidence="1" id="KW-0732">Signal</keyword>
<feature type="chain" id="PRO_5008342305" evidence="1">
    <location>
        <begin position="20"/>
        <end position="195"/>
    </location>
</feature>
<dbReference type="KEGG" id="kdj:28966056"/>
<evidence type="ECO:0000313" key="4">
    <source>
        <dbReference type="Proteomes" id="UP000078595"/>
    </source>
</evidence>